<reference evidence="4 5" key="1">
    <citation type="submission" date="2020-04" db="EMBL/GenBank/DDBJ databases">
        <title>Azohydromonas sp. isolated from soil.</title>
        <authorList>
            <person name="Dahal R.H."/>
        </authorList>
    </citation>
    <scope>NUCLEOTIDE SEQUENCE [LARGE SCALE GENOMIC DNA]</scope>
    <source>
        <strain evidence="4 5">G-1-1-14</strain>
    </source>
</reference>
<protein>
    <recommendedName>
        <fullName evidence="3">Cytokinin riboside 5'-monophosphate phosphoribohydrolase</fullName>
        <ecNumber evidence="3">3.2.2.n1</ecNumber>
    </recommendedName>
</protein>
<evidence type="ECO:0000256" key="1">
    <source>
        <dbReference type="ARBA" id="ARBA00000274"/>
    </source>
</evidence>
<proteinExistence type="inferred from homology"/>
<dbReference type="GO" id="GO:0008714">
    <property type="term" value="F:AMP nucleosidase activity"/>
    <property type="evidence" value="ECO:0007669"/>
    <property type="project" value="UniProtKB-EC"/>
</dbReference>
<organism evidence="4 5">
    <name type="scientific">Azohydromonas caseinilytica</name>
    <dbReference type="NCBI Taxonomy" id="2728836"/>
    <lineage>
        <taxon>Bacteria</taxon>
        <taxon>Pseudomonadati</taxon>
        <taxon>Pseudomonadota</taxon>
        <taxon>Betaproteobacteria</taxon>
        <taxon>Burkholderiales</taxon>
        <taxon>Sphaerotilaceae</taxon>
        <taxon>Azohydromonas</taxon>
    </lineage>
</organism>
<dbReference type="Proteomes" id="UP000574067">
    <property type="component" value="Unassembled WGS sequence"/>
</dbReference>
<dbReference type="NCBIfam" id="TIGR00730">
    <property type="entry name" value="Rossman fold protein, TIGR00730 family"/>
    <property type="match status" value="1"/>
</dbReference>
<sequence length="193" mass="20317">MHSVAVFCGSNFGVSPAYAEGAAALGRAMAGRGLRLVYGGTSKGLMGVVADAVLDAGGEVTGVINERLHARGHLHPRLSAHEVAATLSQRKMRMAALADAFIALPGGLGTFEELFEAATLTQLGEHTKACGVLNLRGYFEPLRAMLDHAVAEGFMKAEHRDMVVIESDPQRLLDALAAWQAPSVTKWIGQPGA</sequence>
<dbReference type="EC" id="3.2.2.n1" evidence="3"/>
<dbReference type="EMBL" id="JABBFW010000010">
    <property type="protein sequence ID" value="NML16517.1"/>
    <property type="molecule type" value="Genomic_DNA"/>
</dbReference>
<dbReference type="PANTHER" id="PTHR31223">
    <property type="entry name" value="LOG FAMILY PROTEIN YJL055W"/>
    <property type="match status" value="1"/>
</dbReference>
<dbReference type="GO" id="GO:0009691">
    <property type="term" value="P:cytokinin biosynthetic process"/>
    <property type="evidence" value="ECO:0007669"/>
    <property type="project" value="UniProtKB-UniRule"/>
</dbReference>
<dbReference type="Pfam" id="PF03641">
    <property type="entry name" value="Lysine_decarbox"/>
    <property type="match status" value="1"/>
</dbReference>
<evidence type="ECO:0000313" key="5">
    <source>
        <dbReference type="Proteomes" id="UP000574067"/>
    </source>
</evidence>
<evidence type="ECO:0000313" key="4">
    <source>
        <dbReference type="EMBL" id="NML16517.1"/>
    </source>
</evidence>
<evidence type="ECO:0000256" key="3">
    <source>
        <dbReference type="RuleBase" id="RU363015"/>
    </source>
</evidence>
<evidence type="ECO:0000256" key="2">
    <source>
        <dbReference type="ARBA" id="ARBA00006763"/>
    </source>
</evidence>
<dbReference type="InterPro" id="IPR031100">
    <property type="entry name" value="LOG_fam"/>
</dbReference>
<dbReference type="AlphaFoldDB" id="A0A848F8Q3"/>
<dbReference type="PANTHER" id="PTHR31223:SF70">
    <property type="entry name" value="LOG FAMILY PROTEIN YJL055W"/>
    <property type="match status" value="1"/>
</dbReference>
<keyword evidence="3" id="KW-0203">Cytokinin biosynthesis</keyword>
<dbReference type="InterPro" id="IPR005269">
    <property type="entry name" value="LOG"/>
</dbReference>
<gene>
    <name evidence="4" type="ORF">HHL10_16150</name>
</gene>
<comment type="similarity">
    <text evidence="2 3">Belongs to the LOG family.</text>
</comment>
<comment type="catalytic activity">
    <reaction evidence="1">
        <text>AMP + H2O = D-ribose 5-phosphate + adenine</text>
        <dbReference type="Rhea" id="RHEA:20129"/>
        <dbReference type="ChEBI" id="CHEBI:15377"/>
        <dbReference type="ChEBI" id="CHEBI:16708"/>
        <dbReference type="ChEBI" id="CHEBI:78346"/>
        <dbReference type="ChEBI" id="CHEBI:456215"/>
        <dbReference type="EC" id="3.2.2.4"/>
    </reaction>
</comment>
<name>A0A848F8Q3_9BURK</name>
<dbReference type="Gene3D" id="3.40.50.450">
    <property type="match status" value="1"/>
</dbReference>
<accession>A0A848F8Q3</accession>
<keyword evidence="3" id="KW-0378">Hydrolase</keyword>
<dbReference type="SUPFAM" id="SSF102405">
    <property type="entry name" value="MCP/YpsA-like"/>
    <property type="match status" value="1"/>
</dbReference>
<dbReference type="GO" id="GO:0005829">
    <property type="term" value="C:cytosol"/>
    <property type="evidence" value="ECO:0007669"/>
    <property type="project" value="TreeGrafter"/>
</dbReference>
<keyword evidence="5" id="KW-1185">Reference proteome</keyword>
<comment type="caution">
    <text evidence="4">The sequence shown here is derived from an EMBL/GenBank/DDBJ whole genome shotgun (WGS) entry which is preliminary data.</text>
</comment>
<dbReference type="RefSeq" id="WP_169161416.1">
    <property type="nucleotide sequence ID" value="NZ_JABBFW010000010.1"/>
</dbReference>